<dbReference type="EMBL" id="BLAL01000206">
    <property type="protein sequence ID" value="GES91821.1"/>
    <property type="molecule type" value="Genomic_DNA"/>
</dbReference>
<evidence type="ECO:0000313" key="2">
    <source>
        <dbReference type="Proteomes" id="UP000615446"/>
    </source>
</evidence>
<dbReference type="Proteomes" id="UP000615446">
    <property type="component" value="Unassembled WGS sequence"/>
</dbReference>
<sequence>MINIHETAMAQEKYSPIFTDIAHKTIYNFYLEPNCFNVKNGTYVALHLVENGNHTITTNAGTFGDCNFNLNSILNIFKVRERINDAAVIKPRFKNDTKFNYELYYKCDPEKITIILVKKTFPRIINVLIYYK</sequence>
<dbReference type="OrthoDB" id="2305663at2759"/>
<gene>
    <name evidence="1" type="ORF">RCL2_001862200</name>
</gene>
<comment type="caution">
    <text evidence="1">The sequence shown here is derived from an EMBL/GenBank/DDBJ whole genome shotgun (WGS) entry which is preliminary data.</text>
</comment>
<organism evidence="1 2">
    <name type="scientific">Rhizophagus clarus</name>
    <dbReference type="NCBI Taxonomy" id="94130"/>
    <lineage>
        <taxon>Eukaryota</taxon>
        <taxon>Fungi</taxon>
        <taxon>Fungi incertae sedis</taxon>
        <taxon>Mucoromycota</taxon>
        <taxon>Glomeromycotina</taxon>
        <taxon>Glomeromycetes</taxon>
        <taxon>Glomerales</taxon>
        <taxon>Glomeraceae</taxon>
        <taxon>Rhizophagus</taxon>
    </lineage>
</organism>
<dbReference type="AlphaFoldDB" id="A0A8H3QTY2"/>
<evidence type="ECO:0000313" key="1">
    <source>
        <dbReference type="EMBL" id="GES91821.1"/>
    </source>
</evidence>
<protein>
    <submittedName>
        <fullName evidence="1">Uncharacterized protein</fullName>
    </submittedName>
</protein>
<proteinExistence type="predicted"/>
<accession>A0A8H3QTY2</accession>
<reference evidence="1" key="1">
    <citation type="submission" date="2019-10" db="EMBL/GenBank/DDBJ databases">
        <title>Conservation and host-specific expression of non-tandemly repeated heterogenous ribosome RNA gene in arbuscular mycorrhizal fungi.</title>
        <authorList>
            <person name="Maeda T."/>
            <person name="Kobayashi Y."/>
            <person name="Nakagawa T."/>
            <person name="Ezawa T."/>
            <person name="Yamaguchi K."/>
            <person name="Bino T."/>
            <person name="Nishimoto Y."/>
            <person name="Shigenobu S."/>
            <person name="Kawaguchi M."/>
        </authorList>
    </citation>
    <scope>NUCLEOTIDE SEQUENCE</scope>
    <source>
        <strain evidence="1">HR1</strain>
    </source>
</reference>
<name>A0A8H3QTY2_9GLOM</name>